<evidence type="ECO:0000313" key="2">
    <source>
        <dbReference type="Proteomes" id="UP001392437"/>
    </source>
</evidence>
<organism evidence="1 2">
    <name type="scientific">Apiospora kogelbergensis</name>
    <dbReference type="NCBI Taxonomy" id="1337665"/>
    <lineage>
        <taxon>Eukaryota</taxon>
        <taxon>Fungi</taxon>
        <taxon>Dikarya</taxon>
        <taxon>Ascomycota</taxon>
        <taxon>Pezizomycotina</taxon>
        <taxon>Sordariomycetes</taxon>
        <taxon>Xylariomycetidae</taxon>
        <taxon>Amphisphaeriales</taxon>
        <taxon>Apiosporaceae</taxon>
        <taxon>Apiospora</taxon>
    </lineage>
</organism>
<proteinExistence type="predicted"/>
<evidence type="ECO:0000313" key="1">
    <source>
        <dbReference type="EMBL" id="KAK8123519.1"/>
    </source>
</evidence>
<dbReference type="AlphaFoldDB" id="A0AAW0R3M8"/>
<accession>A0AAW0R3M8</accession>
<protein>
    <submittedName>
        <fullName evidence="1">Uncharacterized protein</fullName>
    </submittedName>
</protein>
<keyword evidence="2" id="KW-1185">Reference proteome</keyword>
<sequence>MFHKAPIAPDSFFQGFKESGIRNAFNDSMCAPIAFKSTYPIRNIWHMSYNNVESPLIPLPSRRAMDERATHTEVRERVPGGIRGSQDPFFPSCVTKPRNCTAVGVGSRNRHGIAYSRADKPASRYSKARQRIDRLERCHVCRDVTTESSEVLGCIRSLPALPGTGITVLGLSDKLKKQPWEKVKTQTSRSPPVPVLVPVPVPGRW</sequence>
<gene>
    <name evidence="1" type="ORF">PG999_003437</name>
</gene>
<dbReference type="Proteomes" id="UP001392437">
    <property type="component" value="Unassembled WGS sequence"/>
</dbReference>
<dbReference type="EMBL" id="JAQQWP010000003">
    <property type="protein sequence ID" value="KAK8123519.1"/>
    <property type="molecule type" value="Genomic_DNA"/>
</dbReference>
<reference evidence="1 2" key="1">
    <citation type="submission" date="2023-01" db="EMBL/GenBank/DDBJ databases">
        <title>Analysis of 21 Apiospora genomes using comparative genomics revels a genus with tremendous synthesis potential of carbohydrate active enzymes and secondary metabolites.</title>
        <authorList>
            <person name="Sorensen T."/>
        </authorList>
    </citation>
    <scope>NUCLEOTIDE SEQUENCE [LARGE SCALE GENOMIC DNA]</scope>
    <source>
        <strain evidence="1 2">CBS 117206</strain>
    </source>
</reference>
<comment type="caution">
    <text evidence="1">The sequence shown here is derived from an EMBL/GenBank/DDBJ whole genome shotgun (WGS) entry which is preliminary data.</text>
</comment>
<name>A0AAW0R3M8_9PEZI</name>